<dbReference type="EMBL" id="JARRAG010000002">
    <property type="protein sequence ID" value="MDG3004756.1"/>
    <property type="molecule type" value="Genomic_DNA"/>
</dbReference>
<organism evidence="7 8">
    <name type="scientific">Paludisphaera mucosa</name>
    <dbReference type="NCBI Taxonomy" id="3030827"/>
    <lineage>
        <taxon>Bacteria</taxon>
        <taxon>Pseudomonadati</taxon>
        <taxon>Planctomycetota</taxon>
        <taxon>Planctomycetia</taxon>
        <taxon>Isosphaerales</taxon>
        <taxon>Isosphaeraceae</taxon>
        <taxon>Paludisphaera</taxon>
    </lineage>
</organism>
<dbReference type="InterPro" id="IPR010998">
    <property type="entry name" value="Integrase_recombinase_N"/>
</dbReference>
<evidence type="ECO:0000256" key="3">
    <source>
        <dbReference type="ARBA" id="ARBA00023172"/>
    </source>
</evidence>
<keyword evidence="2 4" id="KW-0238">DNA-binding</keyword>
<evidence type="ECO:0000256" key="2">
    <source>
        <dbReference type="ARBA" id="ARBA00023125"/>
    </source>
</evidence>
<evidence type="ECO:0000256" key="4">
    <source>
        <dbReference type="PROSITE-ProRule" id="PRU01248"/>
    </source>
</evidence>
<keyword evidence="1" id="KW-0229">DNA integration</keyword>
<dbReference type="Pfam" id="PF00589">
    <property type="entry name" value="Phage_integrase"/>
    <property type="match status" value="1"/>
</dbReference>
<dbReference type="Proteomes" id="UP001216907">
    <property type="component" value="Unassembled WGS sequence"/>
</dbReference>
<evidence type="ECO:0000259" key="6">
    <source>
        <dbReference type="PROSITE" id="PS51900"/>
    </source>
</evidence>
<dbReference type="InterPro" id="IPR011010">
    <property type="entry name" value="DNA_brk_join_enz"/>
</dbReference>
<dbReference type="PROSITE" id="PS51900">
    <property type="entry name" value="CB"/>
    <property type="match status" value="1"/>
</dbReference>
<dbReference type="InterPro" id="IPR013762">
    <property type="entry name" value="Integrase-like_cat_sf"/>
</dbReference>
<evidence type="ECO:0000256" key="5">
    <source>
        <dbReference type="SAM" id="MobiDB-lite"/>
    </source>
</evidence>
<dbReference type="InterPro" id="IPR044068">
    <property type="entry name" value="CB"/>
</dbReference>
<protein>
    <submittedName>
        <fullName evidence="7">Tyrosine-type recombinase/integrase</fullName>
    </submittedName>
</protein>
<proteinExistence type="predicted"/>
<comment type="caution">
    <text evidence="7">The sequence shown here is derived from an EMBL/GenBank/DDBJ whole genome shotgun (WGS) entry which is preliminary data.</text>
</comment>
<feature type="region of interest" description="Disordered" evidence="5">
    <location>
        <begin position="278"/>
        <end position="298"/>
    </location>
</feature>
<evidence type="ECO:0000313" key="7">
    <source>
        <dbReference type="EMBL" id="MDG3004756.1"/>
    </source>
</evidence>
<dbReference type="SUPFAM" id="SSF56349">
    <property type="entry name" value="DNA breaking-rejoining enzymes"/>
    <property type="match status" value="1"/>
</dbReference>
<keyword evidence="8" id="KW-1185">Reference proteome</keyword>
<dbReference type="Gene3D" id="1.10.443.10">
    <property type="entry name" value="Intergrase catalytic core"/>
    <property type="match status" value="1"/>
</dbReference>
<dbReference type="Gene3D" id="1.10.150.130">
    <property type="match status" value="1"/>
</dbReference>
<dbReference type="RefSeq" id="WP_277861109.1">
    <property type="nucleotide sequence ID" value="NZ_JARRAG010000002.1"/>
</dbReference>
<feature type="domain" description="Core-binding (CB)" evidence="6">
    <location>
        <begin position="35"/>
        <end position="122"/>
    </location>
</feature>
<gene>
    <name evidence="7" type="ORF">PZE19_13290</name>
</gene>
<evidence type="ECO:0000256" key="1">
    <source>
        <dbReference type="ARBA" id="ARBA00022908"/>
    </source>
</evidence>
<evidence type="ECO:0000313" key="8">
    <source>
        <dbReference type="Proteomes" id="UP001216907"/>
    </source>
</evidence>
<sequence length="317" mass="35316">MRLRQGLIEVPPGEDVVEFLLRDGRAAPPREPESPALVAFRDRSLETHRASLEPRTVSGIELHFKHIASRLGDAFQIRKLGLADLQGYVDARSRARHRGRTISPATIRKEFVSLKTAWNWAVRMGLVAGRFPSDGLRFPRSSEKSPFMTRAEIERRLAEGGLTDRQAAGAWEALYLKTDGIVEALEIVKARAYHAWIYAMACMAAHAGARRSEPIRMRTSDVEFTAGSVLVREKKRVKGRDSTRRVPLTPLLVGVLGEWLAAHPGGPWLFCHSSVVDRSGTRGRKTRGRAGSPLSRDEAHDHLKRTLAGSRWAVIRG</sequence>
<keyword evidence="3" id="KW-0233">DNA recombination</keyword>
<accession>A0ABT6FAY9</accession>
<dbReference type="InterPro" id="IPR002104">
    <property type="entry name" value="Integrase_catalytic"/>
</dbReference>
<reference evidence="7 8" key="1">
    <citation type="submission" date="2023-03" db="EMBL/GenBank/DDBJ databases">
        <title>Paludisphaera mucosa sp. nov. a novel planctomycete from northern fen.</title>
        <authorList>
            <person name="Ivanova A."/>
        </authorList>
    </citation>
    <scope>NUCLEOTIDE SEQUENCE [LARGE SCALE GENOMIC DNA]</scope>
    <source>
        <strain evidence="7 8">Pla2</strain>
    </source>
</reference>
<name>A0ABT6FAY9_9BACT</name>